<dbReference type="RefSeq" id="WP_253062565.1">
    <property type="nucleotide sequence ID" value="NZ_JAMXWM010000014.1"/>
</dbReference>
<evidence type="ECO:0000313" key="2">
    <source>
        <dbReference type="Proteomes" id="UP001597399"/>
    </source>
</evidence>
<proteinExistence type="predicted"/>
<evidence type="ECO:0008006" key="3">
    <source>
        <dbReference type="Google" id="ProtNLM"/>
    </source>
</evidence>
<dbReference type="EMBL" id="JBHUMQ010000042">
    <property type="protein sequence ID" value="MFD2695343.1"/>
    <property type="molecule type" value="Genomic_DNA"/>
</dbReference>
<reference evidence="2" key="1">
    <citation type="journal article" date="2019" name="Int. J. Syst. Evol. Microbiol.">
        <title>The Global Catalogue of Microorganisms (GCM) 10K type strain sequencing project: providing services to taxonomists for standard genome sequencing and annotation.</title>
        <authorList>
            <consortium name="The Broad Institute Genomics Platform"/>
            <consortium name="The Broad Institute Genome Sequencing Center for Infectious Disease"/>
            <person name="Wu L."/>
            <person name="Ma J."/>
        </authorList>
    </citation>
    <scope>NUCLEOTIDE SEQUENCE [LARGE SCALE GENOMIC DNA]</scope>
    <source>
        <strain evidence="2">TISTR 2466</strain>
    </source>
</reference>
<organism evidence="1 2">
    <name type="scientific">Sporolactobacillus shoreicorticis</name>
    <dbReference type="NCBI Taxonomy" id="1923877"/>
    <lineage>
        <taxon>Bacteria</taxon>
        <taxon>Bacillati</taxon>
        <taxon>Bacillota</taxon>
        <taxon>Bacilli</taxon>
        <taxon>Bacillales</taxon>
        <taxon>Sporolactobacillaceae</taxon>
        <taxon>Sporolactobacillus</taxon>
    </lineage>
</organism>
<gene>
    <name evidence="1" type="ORF">ACFSUE_17195</name>
</gene>
<dbReference type="Proteomes" id="UP001597399">
    <property type="component" value="Unassembled WGS sequence"/>
</dbReference>
<accession>A0ABW5S6P0</accession>
<sequence>MTYTYEQLNNAQIRLAHESNKLLATDNVTDVYARDYLIKMITLDVKLHGTKESRKLRKQSSPKSRFDDTQSTLSIMSTLSPNEIMRLFPIAKHYDGDKWGEIDYFSTIKHVKEYPLNKPVGYEQISEFLMGYDNPDIRRLMVDMMMATSDMMKQETGESLAEKMGIPTVTMQEGTNGQKYMIDENGRSKPVIEKKKRPKYLRVVK</sequence>
<keyword evidence="2" id="KW-1185">Reference proteome</keyword>
<name>A0ABW5S6P0_9BACL</name>
<protein>
    <recommendedName>
        <fullName evidence="3">Phage protein</fullName>
    </recommendedName>
</protein>
<comment type="caution">
    <text evidence="1">The sequence shown here is derived from an EMBL/GenBank/DDBJ whole genome shotgun (WGS) entry which is preliminary data.</text>
</comment>
<evidence type="ECO:0000313" key="1">
    <source>
        <dbReference type="EMBL" id="MFD2695343.1"/>
    </source>
</evidence>